<evidence type="ECO:0000313" key="7">
    <source>
        <dbReference type="EMBL" id="RWW98904.1"/>
    </source>
</evidence>
<protein>
    <submittedName>
        <fullName evidence="7">TlpA family protein disulfide reductase</fullName>
    </submittedName>
</protein>
<dbReference type="GO" id="GO:0030313">
    <property type="term" value="C:cell envelope"/>
    <property type="evidence" value="ECO:0007669"/>
    <property type="project" value="UniProtKB-SubCell"/>
</dbReference>
<comment type="subcellular location">
    <subcellularLocation>
        <location evidence="1">Cell envelope</location>
    </subcellularLocation>
</comment>
<dbReference type="CDD" id="cd02966">
    <property type="entry name" value="TlpA_like_family"/>
    <property type="match status" value="1"/>
</dbReference>
<evidence type="ECO:0000313" key="8">
    <source>
        <dbReference type="Proteomes" id="UP000287527"/>
    </source>
</evidence>
<dbReference type="PANTHER" id="PTHR42852">
    <property type="entry name" value="THIOL:DISULFIDE INTERCHANGE PROTEIN DSBE"/>
    <property type="match status" value="1"/>
</dbReference>
<dbReference type="InterPro" id="IPR013766">
    <property type="entry name" value="Thioredoxin_domain"/>
</dbReference>
<evidence type="ECO:0000256" key="5">
    <source>
        <dbReference type="SAM" id="SignalP"/>
    </source>
</evidence>
<evidence type="ECO:0000256" key="4">
    <source>
        <dbReference type="ARBA" id="ARBA00023284"/>
    </source>
</evidence>
<reference evidence="7 8" key="1">
    <citation type="submission" date="2019-01" db="EMBL/GenBank/DDBJ databases">
        <title>Flavobacterium sp. nov.,isolated from freshwater.</title>
        <authorList>
            <person name="Zhang R."/>
            <person name="Du Z.-J."/>
        </authorList>
    </citation>
    <scope>NUCLEOTIDE SEQUENCE [LARGE SCALE GENOMIC DNA]</scope>
    <source>
        <strain evidence="7 8">1E403</strain>
    </source>
</reference>
<dbReference type="InterPro" id="IPR050553">
    <property type="entry name" value="Thioredoxin_ResA/DsbE_sf"/>
</dbReference>
<keyword evidence="5" id="KW-0732">Signal</keyword>
<evidence type="ECO:0000256" key="1">
    <source>
        <dbReference type="ARBA" id="ARBA00004196"/>
    </source>
</evidence>
<sequence>MKKLLLLPILLFAVISCTQAQQPTSFTPEALNSKMTSLDGKQIAFKDILNQYKGKTVVIDVWASWCPDCIKGMPKVHALQKQFPEAVYLFLSYDRVDEKWKNGIEKYEVKGENYHVGKSMKEGAFAESVKLDWIPRYMVIDKTGKIALFKAIEADDEKLIAILKKLK</sequence>
<dbReference type="AlphaFoldDB" id="A0A3S3QKB6"/>
<keyword evidence="3" id="KW-1015">Disulfide bond</keyword>
<dbReference type="RefSeq" id="WP_128390480.1">
    <property type="nucleotide sequence ID" value="NZ_SBII01000009.1"/>
</dbReference>
<name>A0A3S3QKB6_9FLAO</name>
<dbReference type="InterPro" id="IPR036249">
    <property type="entry name" value="Thioredoxin-like_sf"/>
</dbReference>
<keyword evidence="4" id="KW-0676">Redox-active center</keyword>
<gene>
    <name evidence="7" type="ORF">EPI11_13340</name>
</gene>
<feature type="domain" description="Thioredoxin" evidence="6">
    <location>
        <begin position="24"/>
        <end position="167"/>
    </location>
</feature>
<feature type="chain" id="PRO_5018531982" evidence="5">
    <location>
        <begin position="21"/>
        <end position="167"/>
    </location>
</feature>
<organism evidence="7 8">
    <name type="scientific">Flavobacterium cerinum</name>
    <dbReference type="NCBI Taxonomy" id="2502784"/>
    <lineage>
        <taxon>Bacteria</taxon>
        <taxon>Pseudomonadati</taxon>
        <taxon>Bacteroidota</taxon>
        <taxon>Flavobacteriia</taxon>
        <taxon>Flavobacteriales</taxon>
        <taxon>Flavobacteriaceae</taxon>
        <taxon>Flavobacterium</taxon>
    </lineage>
</organism>
<comment type="caution">
    <text evidence="7">The sequence shown here is derived from an EMBL/GenBank/DDBJ whole genome shotgun (WGS) entry which is preliminary data.</text>
</comment>
<dbReference type="SUPFAM" id="SSF52833">
    <property type="entry name" value="Thioredoxin-like"/>
    <property type="match status" value="1"/>
</dbReference>
<accession>A0A3S3QKB6</accession>
<dbReference type="PANTHER" id="PTHR42852:SF6">
    <property type="entry name" value="THIOL:DISULFIDE INTERCHANGE PROTEIN DSBE"/>
    <property type="match status" value="1"/>
</dbReference>
<evidence type="ECO:0000259" key="6">
    <source>
        <dbReference type="PROSITE" id="PS51352"/>
    </source>
</evidence>
<feature type="signal peptide" evidence="5">
    <location>
        <begin position="1"/>
        <end position="20"/>
    </location>
</feature>
<dbReference type="OrthoDB" id="1098640at2"/>
<dbReference type="GO" id="GO:0017004">
    <property type="term" value="P:cytochrome complex assembly"/>
    <property type="evidence" value="ECO:0007669"/>
    <property type="project" value="UniProtKB-KW"/>
</dbReference>
<dbReference type="PROSITE" id="PS51352">
    <property type="entry name" value="THIOREDOXIN_2"/>
    <property type="match status" value="1"/>
</dbReference>
<dbReference type="InterPro" id="IPR013740">
    <property type="entry name" value="Redoxin"/>
</dbReference>
<evidence type="ECO:0000256" key="2">
    <source>
        <dbReference type="ARBA" id="ARBA00022748"/>
    </source>
</evidence>
<dbReference type="PROSITE" id="PS51257">
    <property type="entry name" value="PROKAR_LIPOPROTEIN"/>
    <property type="match status" value="1"/>
</dbReference>
<dbReference type="Gene3D" id="3.40.30.10">
    <property type="entry name" value="Glutaredoxin"/>
    <property type="match status" value="1"/>
</dbReference>
<proteinExistence type="predicted"/>
<dbReference type="GO" id="GO:0016491">
    <property type="term" value="F:oxidoreductase activity"/>
    <property type="evidence" value="ECO:0007669"/>
    <property type="project" value="InterPro"/>
</dbReference>
<dbReference type="Pfam" id="PF08534">
    <property type="entry name" value="Redoxin"/>
    <property type="match status" value="1"/>
</dbReference>
<evidence type="ECO:0000256" key="3">
    <source>
        <dbReference type="ARBA" id="ARBA00023157"/>
    </source>
</evidence>
<dbReference type="EMBL" id="SBII01000009">
    <property type="protein sequence ID" value="RWW98904.1"/>
    <property type="molecule type" value="Genomic_DNA"/>
</dbReference>
<keyword evidence="2" id="KW-0201">Cytochrome c-type biogenesis</keyword>
<dbReference type="Proteomes" id="UP000287527">
    <property type="component" value="Unassembled WGS sequence"/>
</dbReference>
<keyword evidence="8" id="KW-1185">Reference proteome</keyword>